<dbReference type="EMBL" id="CP024785">
    <property type="protein sequence ID" value="AUB36884.1"/>
    <property type="molecule type" value="Genomic_DNA"/>
</dbReference>
<reference evidence="1 2" key="1">
    <citation type="submission" date="2017-11" db="EMBL/GenBank/DDBJ databases">
        <title>Complete genome of a free-living desiccation-tolerant cyanobacterium and its photosynthetic adaptation to extreme terrestrial habitat.</title>
        <authorList>
            <person name="Shang J."/>
        </authorList>
    </citation>
    <scope>NUCLEOTIDE SEQUENCE [LARGE SCALE GENOMIC DNA]</scope>
    <source>
        <strain evidence="1 2">CCNUN1</strain>
    </source>
</reference>
<evidence type="ECO:0000313" key="2">
    <source>
        <dbReference type="Proteomes" id="UP000232003"/>
    </source>
</evidence>
<proteinExistence type="predicted"/>
<organism evidence="1 2">
    <name type="scientific">Nostoc flagelliforme CCNUN1</name>
    <dbReference type="NCBI Taxonomy" id="2038116"/>
    <lineage>
        <taxon>Bacteria</taxon>
        <taxon>Bacillati</taxon>
        <taxon>Cyanobacteriota</taxon>
        <taxon>Cyanophyceae</taxon>
        <taxon>Nostocales</taxon>
        <taxon>Nostocaceae</taxon>
        <taxon>Nostoc</taxon>
    </lineage>
</organism>
<dbReference type="RefSeq" id="WP_167407616.1">
    <property type="nucleotide sequence ID" value="NZ_CP024785.1"/>
</dbReference>
<protein>
    <submittedName>
        <fullName evidence="1">Uncharacterized protein</fullName>
    </submittedName>
</protein>
<evidence type="ECO:0000313" key="1">
    <source>
        <dbReference type="EMBL" id="AUB36884.1"/>
    </source>
</evidence>
<sequence length="118" mass="13313">MEAISSDILASDETITANSKATFQGNQKKCLSFYMRTNDTPLIKIVDIYLFNQRPYYYVDVLKYFTSSSTLDVASDTQICAQIKEVGNGLLQNNDRILLLGTVIEESPVYDQSVLRVE</sequence>
<accession>A0A2K8SN30</accession>
<keyword evidence="2" id="KW-1185">Reference proteome</keyword>
<dbReference type="Proteomes" id="UP000232003">
    <property type="component" value="Chromosome"/>
</dbReference>
<dbReference type="AlphaFoldDB" id="A0A2K8SN30"/>
<dbReference type="KEGG" id="nfl:COO91_02813"/>
<name>A0A2K8SN30_9NOSO</name>
<gene>
    <name evidence="1" type="ORF">COO91_02813</name>
</gene>